<evidence type="ECO:0000313" key="5">
    <source>
        <dbReference type="EMBL" id="UOF02988.1"/>
    </source>
</evidence>
<dbReference type="InterPro" id="IPR018392">
    <property type="entry name" value="LysM"/>
</dbReference>
<keyword evidence="6" id="KW-1185">Reference proteome</keyword>
<keyword evidence="2" id="KW-0472">Membrane</keyword>
<evidence type="ECO:0000256" key="3">
    <source>
        <dbReference type="SAM" id="SignalP"/>
    </source>
</evidence>
<feature type="chain" id="PRO_5047390025" description="LysM domain-containing protein" evidence="3">
    <location>
        <begin position="24"/>
        <end position="457"/>
    </location>
</feature>
<feature type="compositionally biased region" description="Low complexity" evidence="1">
    <location>
        <begin position="111"/>
        <end position="139"/>
    </location>
</feature>
<evidence type="ECO:0000256" key="1">
    <source>
        <dbReference type="SAM" id="MobiDB-lite"/>
    </source>
</evidence>
<dbReference type="Proteomes" id="UP000830116">
    <property type="component" value="Chromosome"/>
</dbReference>
<feature type="compositionally biased region" description="Pro residues" evidence="1">
    <location>
        <begin position="371"/>
        <end position="400"/>
    </location>
</feature>
<feature type="compositionally biased region" description="Low complexity" evidence="1">
    <location>
        <begin position="316"/>
        <end position="338"/>
    </location>
</feature>
<gene>
    <name evidence="5" type="ORF">MNR06_11590</name>
</gene>
<dbReference type="PROSITE" id="PS51782">
    <property type="entry name" value="LYSM"/>
    <property type="match status" value="1"/>
</dbReference>
<feature type="domain" description="LysM" evidence="4">
    <location>
        <begin position="194"/>
        <end position="240"/>
    </location>
</feature>
<evidence type="ECO:0000256" key="2">
    <source>
        <dbReference type="SAM" id="Phobius"/>
    </source>
</evidence>
<accession>A0ABY4CDS4</accession>
<feature type="transmembrane region" description="Helical" evidence="2">
    <location>
        <begin position="418"/>
        <end position="436"/>
    </location>
</feature>
<evidence type="ECO:0000259" key="4">
    <source>
        <dbReference type="PROSITE" id="PS51782"/>
    </source>
</evidence>
<keyword evidence="2" id="KW-1133">Transmembrane helix</keyword>
<protein>
    <recommendedName>
        <fullName evidence="4">LysM domain-containing protein</fullName>
    </recommendedName>
</protein>
<sequence>MMKKLLILLACSALAFQTTSCTSKDSAADTEVAADVDSADLEKLEGDEALDVADDSLASDQLPEEALGETTPAPESIAAAPAETTTTTETATTTKEETLGDDLATTEKTDVATTTETLPADPFAEAPPATEPAPATVADSSTTVVDETPSAPAAEPESRTETAASEEPAPKKASSPLQKVATAPWKVGNTLYNTIYFARPGDTLKGISQMIYGADKTKEIKKGNPLLQSRAVKPGDKVYYNSPNRPDDASKVITFYEDNGMAPEVYVAKPGDDIKKVSKEILGYDNAWKEVWASNSVESKGSISEGTELRYWRGGQMAQAPAQPQAPSQEIAASEPQAPAVPAPPQEAMPQQAQQEIPPPPMPQEQAGMDMPPPPPPDVAQEMAPPPPPPPEAVNPPAPAPQFAEEEAPQGMDQDTTMALGVVGLAAAGLAILIVMRKKRKQRELEQQGLDNTHVGT</sequence>
<dbReference type="EMBL" id="CP093442">
    <property type="protein sequence ID" value="UOF02988.1"/>
    <property type="molecule type" value="Genomic_DNA"/>
</dbReference>
<feature type="compositionally biased region" description="Low complexity" evidence="1">
    <location>
        <begin position="69"/>
        <end position="93"/>
    </location>
</feature>
<keyword evidence="3" id="KW-0732">Signal</keyword>
<reference evidence="5" key="1">
    <citation type="submission" date="2022-03" db="EMBL/GenBank/DDBJ databases">
        <title>Genome Identification and Characterization of new species Bdellovibrio reynosense LBG001 sp. nov. from a Mexico soil sample.</title>
        <authorList>
            <person name="Camilli A."/>
            <person name="Ajao Y."/>
            <person name="Guo X."/>
        </authorList>
    </citation>
    <scope>NUCLEOTIDE SEQUENCE</scope>
    <source>
        <strain evidence="5">LBG001</strain>
    </source>
</reference>
<feature type="region of interest" description="Disordered" evidence="1">
    <location>
        <begin position="315"/>
        <end position="415"/>
    </location>
</feature>
<evidence type="ECO:0000313" key="6">
    <source>
        <dbReference type="Proteomes" id="UP000830116"/>
    </source>
</evidence>
<keyword evidence="2" id="KW-0812">Transmembrane</keyword>
<name>A0ABY4CDS4_9BACT</name>
<feature type="region of interest" description="Disordered" evidence="1">
    <location>
        <begin position="53"/>
        <end position="179"/>
    </location>
</feature>
<feature type="signal peptide" evidence="3">
    <location>
        <begin position="1"/>
        <end position="23"/>
    </location>
</feature>
<proteinExistence type="predicted"/>
<organism evidence="5 6">
    <name type="scientific">Bdellovibrio reynosensis</name>
    <dbReference type="NCBI Taxonomy" id="2835041"/>
    <lineage>
        <taxon>Bacteria</taxon>
        <taxon>Pseudomonadati</taxon>
        <taxon>Bdellovibrionota</taxon>
        <taxon>Bdellovibrionia</taxon>
        <taxon>Bdellovibrionales</taxon>
        <taxon>Pseudobdellovibrionaceae</taxon>
        <taxon>Bdellovibrio</taxon>
    </lineage>
</organism>
<dbReference type="RefSeq" id="WP_243540804.1">
    <property type="nucleotide sequence ID" value="NZ_CP093442.1"/>
</dbReference>